<sequence>MSIFELVFGTRLTEVWPWPFRNLDEPVLRSRRWNLSFRKLLLCAYWKEYLFILRYVVVKCEYNYNNEQPFTLRPNSAMATETKASRLEQISGDGIIRFRVLHCAAKSRILQKAAGVNRSSPNKIECLESFPE</sequence>
<accession>A0A6H5HA12</accession>
<name>A0A6H5HA12_9HEMI</name>
<dbReference type="AlphaFoldDB" id="A0A6H5HA12"/>
<evidence type="ECO:0000313" key="1">
    <source>
        <dbReference type="EMBL" id="CAB0012538.1"/>
    </source>
</evidence>
<dbReference type="EMBL" id="CADCXU010025518">
    <property type="protein sequence ID" value="CAB0012538.1"/>
    <property type="molecule type" value="Genomic_DNA"/>
</dbReference>
<gene>
    <name evidence="1" type="ORF">NTEN_LOCUS17262</name>
</gene>
<reference evidence="1 2" key="1">
    <citation type="submission" date="2020-02" db="EMBL/GenBank/DDBJ databases">
        <authorList>
            <person name="Ferguson B K."/>
        </authorList>
    </citation>
    <scope>NUCLEOTIDE SEQUENCE [LARGE SCALE GENOMIC DNA]</scope>
</reference>
<keyword evidence="2" id="KW-1185">Reference proteome</keyword>
<evidence type="ECO:0000313" key="2">
    <source>
        <dbReference type="Proteomes" id="UP000479000"/>
    </source>
</evidence>
<protein>
    <submittedName>
        <fullName evidence="1">Uncharacterized protein</fullName>
    </submittedName>
</protein>
<dbReference type="Proteomes" id="UP000479000">
    <property type="component" value="Unassembled WGS sequence"/>
</dbReference>
<organism evidence="1 2">
    <name type="scientific">Nesidiocoris tenuis</name>
    <dbReference type="NCBI Taxonomy" id="355587"/>
    <lineage>
        <taxon>Eukaryota</taxon>
        <taxon>Metazoa</taxon>
        <taxon>Ecdysozoa</taxon>
        <taxon>Arthropoda</taxon>
        <taxon>Hexapoda</taxon>
        <taxon>Insecta</taxon>
        <taxon>Pterygota</taxon>
        <taxon>Neoptera</taxon>
        <taxon>Paraneoptera</taxon>
        <taxon>Hemiptera</taxon>
        <taxon>Heteroptera</taxon>
        <taxon>Panheteroptera</taxon>
        <taxon>Cimicomorpha</taxon>
        <taxon>Miridae</taxon>
        <taxon>Dicyphina</taxon>
        <taxon>Nesidiocoris</taxon>
    </lineage>
</organism>
<proteinExistence type="predicted"/>